<keyword evidence="1" id="KW-1185">Reference proteome</keyword>
<reference evidence="2" key="2">
    <citation type="submission" date="2025-08" db="UniProtKB">
        <authorList>
            <consortium name="RefSeq"/>
        </authorList>
    </citation>
    <scope>IDENTIFICATION</scope>
    <source>
        <tissue evidence="2">Leaf</tissue>
    </source>
</reference>
<accession>A0ABM3QZ25</accession>
<proteinExistence type="predicted"/>
<evidence type="ECO:0000313" key="1">
    <source>
        <dbReference type="Proteomes" id="UP000813463"/>
    </source>
</evidence>
<protein>
    <recommendedName>
        <fullName evidence="3">Reverse transcriptase</fullName>
    </recommendedName>
</protein>
<dbReference type="GeneID" id="130463470"/>
<gene>
    <name evidence="2" type="primary">LOC130463470</name>
</gene>
<reference evidence="1" key="1">
    <citation type="journal article" date="2021" name="Nat. Commun.">
        <title>Genomic analyses provide insights into spinach domestication and the genetic basis of agronomic traits.</title>
        <authorList>
            <person name="Cai X."/>
            <person name="Sun X."/>
            <person name="Xu C."/>
            <person name="Sun H."/>
            <person name="Wang X."/>
            <person name="Ge C."/>
            <person name="Zhang Z."/>
            <person name="Wang Q."/>
            <person name="Fei Z."/>
            <person name="Jiao C."/>
            <person name="Wang Q."/>
        </authorList>
    </citation>
    <scope>NUCLEOTIDE SEQUENCE [LARGE SCALE GENOMIC DNA]</scope>
    <source>
        <strain evidence="1">cv. Varoflay</strain>
    </source>
</reference>
<evidence type="ECO:0000313" key="2">
    <source>
        <dbReference type="RefSeq" id="XP_056688583.1"/>
    </source>
</evidence>
<dbReference type="RefSeq" id="XP_056688583.1">
    <property type="nucleotide sequence ID" value="XM_056832605.1"/>
</dbReference>
<dbReference type="PANTHER" id="PTHR33116:SF86">
    <property type="entry name" value="REVERSE TRANSCRIPTASE DOMAIN-CONTAINING PROTEIN"/>
    <property type="match status" value="1"/>
</dbReference>
<dbReference type="PANTHER" id="PTHR33116">
    <property type="entry name" value="REVERSE TRANSCRIPTASE ZINC-BINDING DOMAIN-CONTAINING PROTEIN-RELATED-RELATED"/>
    <property type="match status" value="1"/>
</dbReference>
<sequence length="162" mass="18548">MKRRSKGKKGTIELQLDMCKSYDRVEWYFISSGQMINYDKSEASFSIGVYSARQGPLLNILHMRLVDSHGKYLGIPTIVERSKKSVFAALKDRIWKKLQGSKENILSRAGKEVLIKSFIQAIPTYATYLMGVYKLPLGVISDIQAIVARFWWGNSISKWKVH</sequence>
<name>A0ABM3QZ25_SPIOL</name>
<evidence type="ECO:0008006" key="3">
    <source>
        <dbReference type="Google" id="ProtNLM"/>
    </source>
</evidence>
<organism evidence="1 2">
    <name type="scientific">Spinacia oleracea</name>
    <name type="common">Spinach</name>
    <dbReference type="NCBI Taxonomy" id="3562"/>
    <lineage>
        <taxon>Eukaryota</taxon>
        <taxon>Viridiplantae</taxon>
        <taxon>Streptophyta</taxon>
        <taxon>Embryophyta</taxon>
        <taxon>Tracheophyta</taxon>
        <taxon>Spermatophyta</taxon>
        <taxon>Magnoliopsida</taxon>
        <taxon>eudicotyledons</taxon>
        <taxon>Gunneridae</taxon>
        <taxon>Pentapetalae</taxon>
        <taxon>Caryophyllales</taxon>
        <taxon>Chenopodiaceae</taxon>
        <taxon>Chenopodioideae</taxon>
        <taxon>Anserineae</taxon>
        <taxon>Spinacia</taxon>
    </lineage>
</organism>
<dbReference type="Proteomes" id="UP000813463">
    <property type="component" value="Chromosome 6"/>
</dbReference>